<accession>A0A346XTQ0</accession>
<gene>
    <name evidence="2" type="ORF">DVS28_a0896</name>
</gene>
<dbReference type="SUPFAM" id="SSF75011">
    <property type="entry name" value="3-carboxy-cis,cis-mucoante lactonizing enzyme"/>
    <property type="match status" value="1"/>
</dbReference>
<keyword evidence="1" id="KW-0732">Signal</keyword>
<evidence type="ECO:0000313" key="2">
    <source>
        <dbReference type="EMBL" id="AXV05597.1"/>
    </source>
</evidence>
<keyword evidence="3" id="KW-1185">Reference proteome</keyword>
<dbReference type="InterPro" id="IPR015943">
    <property type="entry name" value="WD40/YVTN_repeat-like_dom_sf"/>
</dbReference>
<protein>
    <submittedName>
        <fullName evidence="2">Uncharacterized protein</fullName>
    </submittedName>
</protein>
<dbReference type="RefSeq" id="WP_114590383.1">
    <property type="nucleotide sequence ID" value="NZ_CP031165.1"/>
</dbReference>
<evidence type="ECO:0000313" key="3">
    <source>
        <dbReference type="Proteomes" id="UP000264006"/>
    </source>
</evidence>
<dbReference type="Gene3D" id="2.130.10.10">
    <property type="entry name" value="YVTN repeat-like/Quinoprotein amine dehydrogenase"/>
    <property type="match status" value="1"/>
</dbReference>
<dbReference type="OrthoDB" id="134501at2"/>
<evidence type="ECO:0000256" key="1">
    <source>
        <dbReference type="SAM" id="SignalP"/>
    </source>
</evidence>
<dbReference type="Proteomes" id="UP000264006">
    <property type="component" value="Chromosome"/>
</dbReference>
<sequence length="420" mass="43334">MPTPLAPVLVAAVAGVATVAAMAISAGPPPAPRVAAGVAPETTLVVDGAAGAGTGAVLLYPVDRPDAPFVVRPVRDGLELVDPDGGSVADTVTCGELGAVPRAGATLTPDTAGHVDSAGHVDTAGHLDSRSVVPVQRAHGPAVVAVALGGATSPCPTADPAVALVDVTDARTAWPTALVPRDDVVRSMASSPDGRTLVVADTELHDRSGWADIVDVAEPEEPRIVTGTPTGNGVAADDMAFSADGTVLYATAATHAVAIDMSDPATPVKLGQIADPLVRNYWRIESLTIDDPLLGTRELFVVRPRVDGLDCPTGMVHVYDITGELFEEPAMVADLDIPDELTTMHADQPLEGCPRAVVRLQAVDRTMTVGFGDNRVPWLERIPTGSRRTQAAVVPSAALPYDTTDAFRATLPRCTLVRTA</sequence>
<dbReference type="EMBL" id="CP031165">
    <property type="protein sequence ID" value="AXV05597.1"/>
    <property type="molecule type" value="Genomic_DNA"/>
</dbReference>
<reference evidence="2 3" key="1">
    <citation type="submission" date="2018-09" db="EMBL/GenBank/DDBJ databases">
        <title>Complete genome sequence of Euzebya sp. DY32-46 isolated from seawater of Pacific Ocean.</title>
        <authorList>
            <person name="Xu L."/>
            <person name="Wu Y.-H."/>
            <person name="Xu X.-W."/>
        </authorList>
    </citation>
    <scope>NUCLEOTIDE SEQUENCE [LARGE SCALE GENOMIC DNA]</scope>
    <source>
        <strain evidence="2 3">DY32-46</strain>
    </source>
</reference>
<feature type="chain" id="PRO_5017030645" evidence="1">
    <location>
        <begin position="24"/>
        <end position="420"/>
    </location>
</feature>
<dbReference type="KEGG" id="euz:DVS28_a0896"/>
<feature type="signal peptide" evidence="1">
    <location>
        <begin position="1"/>
        <end position="23"/>
    </location>
</feature>
<organism evidence="2 3">
    <name type="scientific">Euzebya pacifica</name>
    <dbReference type="NCBI Taxonomy" id="1608957"/>
    <lineage>
        <taxon>Bacteria</taxon>
        <taxon>Bacillati</taxon>
        <taxon>Actinomycetota</taxon>
        <taxon>Nitriliruptoria</taxon>
        <taxon>Euzebyales</taxon>
    </lineage>
</organism>
<proteinExistence type="predicted"/>
<name>A0A346XTQ0_9ACTN</name>
<dbReference type="AlphaFoldDB" id="A0A346XTQ0"/>